<reference evidence="1" key="2">
    <citation type="submission" date="2020-09" db="EMBL/GenBank/DDBJ databases">
        <authorList>
            <person name="Sun Q."/>
            <person name="Zhou Y."/>
        </authorList>
    </citation>
    <scope>NUCLEOTIDE SEQUENCE</scope>
    <source>
        <strain evidence="1">CGMCC 1.10998</strain>
    </source>
</reference>
<evidence type="ECO:0000313" key="1">
    <source>
        <dbReference type="EMBL" id="GGC67896.1"/>
    </source>
</evidence>
<dbReference type="RefSeq" id="WP_188565173.1">
    <property type="nucleotide sequence ID" value="NZ_BMED01000001.1"/>
</dbReference>
<gene>
    <name evidence="1" type="ORF">GCM10011396_13690</name>
</gene>
<name>A0A916XEF1_9BURK</name>
<reference evidence="1" key="1">
    <citation type="journal article" date="2014" name="Int. J. Syst. Evol. Microbiol.">
        <title>Complete genome sequence of Corynebacterium casei LMG S-19264T (=DSM 44701T), isolated from a smear-ripened cheese.</title>
        <authorList>
            <consortium name="US DOE Joint Genome Institute (JGI-PGF)"/>
            <person name="Walter F."/>
            <person name="Albersmeier A."/>
            <person name="Kalinowski J."/>
            <person name="Ruckert C."/>
        </authorList>
    </citation>
    <scope>NUCLEOTIDE SEQUENCE</scope>
    <source>
        <strain evidence="1">CGMCC 1.10998</strain>
    </source>
</reference>
<sequence>MTFEQAKAYAAGVRDRKQPVCDCAACRQAAKLSSVNRLVGNWNHLKAKVWK</sequence>
<dbReference type="EMBL" id="BMED01000001">
    <property type="protein sequence ID" value="GGC67896.1"/>
    <property type="molecule type" value="Genomic_DNA"/>
</dbReference>
<dbReference type="Proteomes" id="UP000637423">
    <property type="component" value="Unassembled WGS sequence"/>
</dbReference>
<organism evidence="1 2">
    <name type="scientific">Undibacterium terreum</name>
    <dbReference type="NCBI Taxonomy" id="1224302"/>
    <lineage>
        <taxon>Bacteria</taxon>
        <taxon>Pseudomonadati</taxon>
        <taxon>Pseudomonadota</taxon>
        <taxon>Betaproteobacteria</taxon>
        <taxon>Burkholderiales</taxon>
        <taxon>Oxalobacteraceae</taxon>
        <taxon>Undibacterium</taxon>
    </lineage>
</organism>
<accession>A0A916XEF1</accession>
<keyword evidence="2" id="KW-1185">Reference proteome</keyword>
<evidence type="ECO:0000313" key="2">
    <source>
        <dbReference type="Proteomes" id="UP000637423"/>
    </source>
</evidence>
<proteinExistence type="predicted"/>
<comment type="caution">
    <text evidence="1">The sequence shown here is derived from an EMBL/GenBank/DDBJ whole genome shotgun (WGS) entry which is preliminary data.</text>
</comment>
<dbReference type="AlphaFoldDB" id="A0A916XEF1"/>
<protein>
    <submittedName>
        <fullName evidence="1">Uncharacterized protein</fullName>
    </submittedName>
</protein>